<evidence type="ECO:0000313" key="14">
    <source>
        <dbReference type="Proteomes" id="UP001199642"/>
    </source>
</evidence>
<keyword evidence="14" id="KW-1185">Reference proteome</keyword>
<dbReference type="EMBL" id="CP082781">
    <property type="protein sequence ID" value="UGS25146.1"/>
    <property type="molecule type" value="Genomic_DNA"/>
</dbReference>
<feature type="domain" description="SsuA/THI5-like" evidence="12">
    <location>
        <begin position="86"/>
        <end position="283"/>
    </location>
</feature>
<evidence type="ECO:0000256" key="2">
    <source>
        <dbReference type="ARBA" id="ARBA00004948"/>
    </source>
</evidence>
<evidence type="ECO:0000256" key="6">
    <source>
        <dbReference type="ARBA" id="ARBA00022723"/>
    </source>
</evidence>
<keyword evidence="7" id="KW-0663">Pyridoxal phosphate</keyword>
<proteinExistence type="inferred from homology"/>
<evidence type="ECO:0000313" key="13">
    <source>
        <dbReference type="EMBL" id="UGS25146.1"/>
    </source>
</evidence>
<dbReference type="Pfam" id="PF09084">
    <property type="entry name" value="NMT1"/>
    <property type="match status" value="1"/>
</dbReference>
<dbReference type="InterPro" id="IPR027939">
    <property type="entry name" value="NMT1/THI5"/>
</dbReference>
<evidence type="ECO:0000256" key="10">
    <source>
        <dbReference type="ARBA" id="ARBA00033171"/>
    </source>
</evidence>
<dbReference type="Gene3D" id="3.40.190.10">
    <property type="entry name" value="Periplasmic binding protein-like II"/>
    <property type="match status" value="2"/>
</dbReference>
<evidence type="ECO:0000256" key="7">
    <source>
        <dbReference type="ARBA" id="ARBA00022898"/>
    </source>
</evidence>
<comment type="similarity">
    <text evidence="3">Belongs to the NMT1/THI5 family.</text>
</comment>
<keyword evidence="5" id="KW-0808">Transferase</keyword>
<comment type="subunit">
    <text evidence="4">Homodimer.</text>
</comment>
<keyword evidence="9" id="KW-0408">Iron</keyword>
<evidence type="ECO:0000256" key="3">
    <source>
        <dbReference type="ARBA" id="ARBA00009406"/>
    </source>
</evidence>
<comment type="catalytic activity">
    <reaction evidence="11">
        <text>N(6)-(pyridoxal phosphate)-L-lysyl-[4-amino-5-hydroxymethyl-2-methylpyrimidine phosphate synthase] + L-histidyl-[4-amino-5-hydroxymethyl-2-methylpyrimidine phosphate synthase] + 2 Fe(3+) + 4 H2O = L-lysyl-[4-amino-5-hydroxymethyl-2-methylpyrimidine phosphate synthase] + (2S)-2-amino-5-hydroxy-4-oxopentanoyl-[4-amino-5-hydroxymethyl-2-methylpyrimidine phosphate synthase] + 4-amino-2-methyl-5-(phosphooxymethyl)pyrimidine + 3-oxopropanoate + 2 Fe(2+) + 2 H(+)</text>
        <dbReference type="Rhea" id="RHEA:65756"/>
        <dbReference type="Rhea" id="RHEA-COMP:16892"/>
        <dbReference type="Rhea" id="RHEA-COMP:16893"/>
        <dbReference type="Rhea" id="RHEA-COMP:16894"/>
        <dbReference type="Rhea" id="RHEA-COMP:16895"/>
        <dbReference type="ChEBI" id="CHEBI:15377"/>
        <dbReference type="ChEBI" id="CHEBI:15378"/>
        <dbReference type="ChEBI" id="CHEBI:29033"/>
        <dbReference type="ChEBI" id="CHEBI:29034"/>
        <dbReference type="ChEBI" id="CHEBI:29969"/>
        <dbReference type="ChEBI" id="CHEBI:29979"/>
        <dbReference type="ChEBI" id="CHEBI:33190"/>
        <dbReference type="ChEBI" id="CHEBI:58354"/>
        <dbReference type="ChEBI" id="CHEBI:143915"/>
        <dbReference type="ChEBI" id="CHEBI:157692"/>
    </reaction>
    <physiologicalReaction direction="left-to-right" evidence="11">
        <dbReference type="Rhea" id="RHEA:65757"/>
    </physiologicalReaction>
</comment>
<name>A0ABY3RN75_9MICO</name>
<sequence>MNGREGTTMALSPADRTRFRTAATLTCVLAATLTLGACSSAQPSTGGTQPPNAAVDADACTRNQDAGTITYISGYGYSASAGQLDVFLAQELGYFDELCLDVEINASGANGQQLVASGQAQFTALGSASDVMLAAANSKNLTAVATYGTTPPFSIFGNEKLTSLKDLEGGSLGYFINLTPIASAMLDNAGVDASKVEMIKMTNYDPTVVVREQVDAIVGYASNQPQSLKAQGLPFSEFLPEDEGVEGTYNVMEVNSRFLAEHREVAADFMRASLKALQYCLDESDACIDTLAKLAEDNNQGAAFPRDQLARTWAVESEWVRNSKGGNPGVQTEAMWEPEYALVEKYGNVKSVPEIAEMMDADLVADLYDGDALIWPEAGK</sequence>
<evidence type="ECO:0000256" key="9">
    <source>
        <dbReference type="ARBA" id="ARBA00023004"/>
    </source>
</evidence>
<gene>
    <name evidence="13" type="ORF">K8F61_10585</name>
</gene>
<organism evidence="13 14">
    <name type="scientific">Microbacterium resistens</name>
    <dbReference type="NCBI Taxonomy" id="156977"/>
    <lineage>
        <taxon>Bacteria</taxon>
        <taxon>Bacillati</taxon>
        <taxon>Actinomycetota</taxon>
        <taxon>Actinomycetes</taxon>
        <taxon>Micrococcales</taxon>
        <taxon>Microbacteriaceae</taxon>
        <taxon>Microbacterium</taxon>
    </lineage>
</organism>
<dbReference type="SUPFAM" id="SSF53850">
    <property type="entry name" value="Periplasmic binding protein-like II"/>
    <property type="match status" value="1"/>
</dbReference>
<dbReference type="PANTHER" id="PTHR31528">
    <property type="entry name" value="4-AMINO-5-HYDROXYMETHYL-2-METHYLPYRIMIDINE PHOSPHATE SYNTHASE THI11-RELATED"/>
    <property type="match status" value="1"/>
</dbReference>
<evidence type="ECO:0000256" key="5">
    <source>
        <dbReference type="ARBA" id="ARBA00022679"/>
    </source>
</evidence>
<dbReference type="InterPro" id="IPR015168">
    <property type="entry name" value="SsuA/THI5"/>
</dbReference>
<evidence type="ECO:0000256" key="4">
    <source>
        <dbReference type="ARBA" id="ARBA00011738"/>
    </source>
</evidence>
<protein>
    <recommendedName>
        <fullName evidence="10">Thiamine pyrimidine synthase</fullName>
    </recommendedName>
</protein>
<evidence type="ECO:0000256" key="11">
    <source>
        <dbReference type="ARBA" id="ARBA00048179"/>
    </source>
</evidence>
<keyword evidence="8" id="KW-0784">Thiamine biosynthesis</keyword>
<accession>A0ABY3RN75</accession>
<evidence type="ECO:0000256" key="8">
    <source>
        <dbReference type="ARBA" id="ARBA00022977"/>
    </source>
</evidence>
<reference evidence="13 14" key="1">
    <citation type="submission" date="2023-01" db="EMBL/GenBank/DDBJ databases">
        <title>Characterization of estradiol degrading bacteria Microbacterium sp. MZT7 and reveal degrading genes through genome analysis.</title>
        <authorList>
            <person name="Hao P."/>
            <person name="Gao Y."/>
        </authorList>
    </citation>
    <scope>NUCLEOTIDE SEQUENCE [LARGE SCALE GENOMIC DNA]</scope>
    <source>
        <strain evidence="13 14">MZT7</strain>
    </source>
</reference>
<comment type="pathway">
    <text evidence="2">Cofactor biosynthesis; thiamine diphosphate biosynthesis.</text>
</comment>
<evidence type="ECO:0000256" key="1">
    <source>
        <dbReference type="ARBA" id="ARBA00003469"/>
    </source>
</evidence>
<comment type="function">
    <text evidence="1">Responsible for the formation of the pyrimidine heterocycle in the thiamine biosynthesis pathway. Catalyzes the formation of hydroxymethylpyrimidine phosphate (HMP-P) from histidine and pyridoxal phosphate (PLP). The protein uses PLP and the active site histidine to form HMP-P, generating an inactive enzyme. The enzyme can only undergo a single turnover, which suggests it is a suicide enzyme.</text>
</comment>
<dbReference type="Proteomes" id="UP001199642">
    <property type="component" value="Chromosome"/>
</dbReference>
<dbReference type="PANTHER" id="PTHR31528:SF1">
    <property type="entry name" value="4-AMINO-5-HYDROXYMETHYL-2-METHYLPYRIMIDINE PHOSPHATE SYNTHASE THI11-RELATED"/>
    <property type="match status" value="1"/>
</dbReference>
<evidence type="ECO:0000259" key="12">
    <source>
        <dbReference type="Pfam" id="PF09084"/>
    </source>
</evidence>
<keyword evidence="6" id="KW-0479">Metal-binding</keyword>